<feature type="chain" id="PRO_5034479808" description="AA1-like domain-containing protein" evidence="6">
    <location>
        <begin position="16"/>
        <end position="167"/>
    </location>
</feature>
<dbReference type="Gene3D" id="2.40.350.20">
    <property type="match status" value="1"/>
</dbReference>
<dbReference type="Pfam" id="PF16541">
    <property type="entry name" value="AltA1"/>
    <property type="match status" value="1"/>
</dbReference>
<dbReference type="CDD" id="cd12798">
    <property type="entry name" value="Alt_A1"/>
    <property type="match status" value="1"/>
</dbReference>
<feature type="signal peptide" evidence="6">
    <location>
        <begin position="1"/>
        <end position="15"/>
    </location>
</feature>
<dbReference type="OrthoDB" id="3928926at2759"/>
<reference evidence="9" key="1">
    <citation type="journal article" date="2021" name="BMC Genomics">
        <title>Chromosome-level genome assembly and manually-curated proteome of model necrotroph Parastagonospora nodorum Sn15 reveals a genome-wide trove of candidate effector homologs, and redundancy of virulence-related functions within an accessory chromosome.</title>
        <authorList>
            <person name="Bertazzoni S."/>
            <person name="Jones D.A.B."/>
            <person name="Phan H.T."/>
            <person name="Tan K.-C."/>
            <person name="Hane J.K."/>
        </authorList>
    </citation>
    <scope>NUCLEOTIDE SEQUENCE [LARGE SCALE GENOMIC DNA]</scope>
    <source>
        <strain evidence="9">SN15 / ATCC MYA-4574 / FGSC 10173)</strain>
    </source>
</reference>
<dbReference type="EMBL" id="CP069023">
    <property type="protein sequence ID" value="QRC90678.1"/>
    <property type="molecule type" value="Genomic_DNA"/>
</dbReference>
<sequence>MQFITAATLFAVALAAPTPQTADCPNPAHCGETSPTVYENINITGFSLRKNNGAVESISFKLTGDEAQEPIQCSIPKFTTFPSEMVTCDDGKSNYRVVAIKPKDATADADLAIYHQTGQASGLWQEAPLPANYCHAGGNGPDDFICAQIPDVYTVVLTPSGPFEGQN</sequence>
<gene>
    <name evidence="8" type="ORF">JI435_002000</name>
</gene>
<keyword evidence="4 5" id="KW-1015">Disulfide bond</keyword>
<evidence type="ECO:0000256" key="1">
    <source>
        <dbReference type="ARBA" id="ARBA00004613"/>
    </source>
</evidence>
<dbReference type="GO" id="GO:0005576">
    <property type="term" value="C:extracellular region"/>
    <property type="evidence" value="ECO:0007669"/>
    <property type="project" value="UniProtKB-SubCell"/>
</dbReference>
<evidence type="ECO:0000256" key="5">
    <source>
        <dbReference type="PROSITE-ProRule" id="PRU01243"/>
    </source>
</evidence>
<accession>A0A7U2ERM1</accession>
<dbReference type="PROSITE" id="PS51895">
    <property type="entry name" value="AA1"/>
    <property type="match status" value="1"/>
</dbReference>
<feature type="domain" description="AA1-like" evidence="7">
    <location>
        <begin position="36"/>
        <end position="159"/>
    </location>
</feature>
<evidence type="ECO:0000256" key="2">
    <source>
        <dbReference type="ARBA" id="ARBA00022525"/>
    </source>
</evidence>
<dbReference type="VEuPathDB" id="FungiDB:JI435_002000"/>
<evidence type="ECO:0000259" key="7">
    <source>
        <dbReference type="PROSITE" id="PS51895"/>
    </source>
</evidence>
<comment type="subcellular location">
    <subcellularLocation>
        <location evidence="1">Secreted</location>
    </subcellularLocation>
</comment>
<dbReference type="RefSeq" id="XP_001790893.1">
    <property type="nucleotide sequence ID" value="XM_001790841.1"/>
</dbReference>
<evidence type="ECO:0000313" key="9">
    <source>
        <dbReference type="Proteomes" id="UP000663193"/>
    </source>
</evidence>
<dbReference type="Proteomes" id="UP000663193">
    <property type="component" value="Chromosome 1"/>
</dbReference>
<evidence type="ECO:0000256" key="4">
    <source>
        <dbReference type="ARBA" id="ARBA00023157"/>
    </source>
</evidence>
<evidence type="ECO:0000313" key="8">
    <source>
        <dbReference type="EMBL" id="QRC90678.1"/>
    </source>
</evidence>
<keyword evidence="3 6" id="KW-0732">Signal</keyword>
<dbReference type="KEGG" id="pno:SNOG_00200"/>
<feature type="disulfide bond" evidence="5">
    <location>
        <begin position="134"/>
        <end position="146"/>
    </location>
</feature>
<keyword evidence="9" id="KW-1185">Reference proteome</keyword>
<organism evidence="8 9">
    <name type="scientific">Phaeosphaeria nodorum (strain SN15 / ATCC MYA-4574 / FGSC 10173)</name>
    <name type="common">Glume blotch fungus</name>
    <name type="synonym">Parastagonospora nodorum</name>
    <dbReference type="NCBI Taxonomy" id="321614"/>
    <lineage>
        <taxon>Eukaryota</taxon>
        <taxon>Fungi</taxon>
        <taxon>Dikarya</taxon>
        <taxon>Ascomycota</taxon>
        <taxon>Pezizomycotina</taxon>
        <taxon>Dothideomycetes</taxon>
        <taxon>Pleosporomycetidae</taxon>
        <taxon>Pleosporales</taxon>
        <taxon>Pleosporineae</taxon>
        <taxon>Phaeosphaeriaceae</taxon>
        <taxon>Parastagonospora</taxon>
    </lineage>
</organism>
<proteinExistence type="predicted"/>
<keyword evidence="2" id="KW-0964">Secreted</keyword>
<dbReference type="InterPro" id="IPR032382">
    <property type="entry name" value="AltA1"/>
</dbReference>
<evidence type="ECO:0000256" key="6">
    <source>
        <dbReference type="SAM" id="SignalP"/>
    </source>
</evidence>
<dbReference type="AlphaFoldDB" id="A0A7U2ERM1"/>
<name>A0A7U2ERM1_PHANO</name>
<protein>
    <recommendedName>
        <fullName evidence="7">AA1-like domain-containing protein</fullName>
    </recommendedName>
</protein>
<feature type="disulfide bond" evidence="5">
    <location>
        <begin position="73"/>
        <end position="88"/>
    </location>
</feature>
<evidence type="ECO:0000256" key="3">
    <source>
        <dbReference type="ARBA" id="ARBA00022729"/>
    </source>
</evidence>
<dbReference type="OMA" id="GPADEIC"/>